<evidence type="ECO:0000313" key="1">
    <source>
        <dbReference type="EMBL" id="OBQ32316.1"/>
    </source>
</evidence>
<reference evidence="1 2" key="1">
    <citation type="submission" date="2015-09" db="EMBL/GenBank/DDBJ databases">
        <title>Aphanizomenon flos-aquae WA102.</title>
        <authorList>
            <person name="Driscoll C."/>
        </authorList>
    </citation>
    <scope>NUCLEOTIDE SEQUENCE [LARGE SCALE GENOMIC DNA]</scope>
    <source>
        <strain evidence="1">WA102</strain>
    </source>
</reference>
<comment type="caution">
    <text evidence="1">The sequence shown here is derived from an EMBL/GenBank/DDBJ whole genome shotgun (WGS) entry which is preliminary data.</text>
</comment>
<proteinExistence type="predicted"/>
<organism evidence="1 2">
    <name type="scientific">Aphanizomenon flos-aquae WA102</name>
    <dbReference type="NCBI Taxonomy" id="1710896"/>
    <lineage>
        <taxon>Bacteria</taxon>
        <taxon>Bacillati</taxon>
        <taxon>Cyanobacteriota</taxon>
        <taxon>Cyanophyceae</taxon>
        <taxon>Nostocales</taxon>
        <taxon>Aphanizomenonaceae</taxon>
        <taxon>Aphanizomenon</taxon>
    </lineage>
</organism>
<gene>
    <name evidence="1" type="ORF">AN484_28075</name>
</gene>
<protein>
    <submittedName>
        <fullName evidence="1">Uncharacterized protein</fullName>
    </submittedName>
</protein>
<dbReference type="Proteomes" id="UP000092093">
    <property type="component" value="Unassembled WGS sequence"/>
</dbReference>
<evidence type="ECO:0000313" key="2">
    <source>
        <dbReference type="Proteomes" id="UP000092093"/>
    </source>
</evidence>
<dbReference type="EMBL" id="LJOW01000844">
    <property type="protein sequence ID" value="OBQ32316.1"/>
    <property type="molecule type" value="Genomic_DNA"/>
</dbReference>
<accession>A0A1B7W5N9</accession>
<sequence>MGGGADWVVVGDGGEVVSCGVMSLLGIRRRAWCSLVPYTALFRSVWGEGGEGGEGIGGERLYKYNSAPEMPQMSHINAHLKCSKFMWGEKER</sequence>
<dbReference type="AlphaFoldDB" id="A0A1B7W5N9"/>
<name>A0A1B7W5N9_APHFL</name>